<name>A0AC35TRD5_9BILA</name>
<dbReference type="Proteomes" id="UP000095286">
    <property type="component" value="Unplaced"/>
</dbReference>
<reference evidence="2" key="1">
    <citation type="submission" date="2016-11" db="UniProtKB">
        <authorList>
            <consortium name="WormBaseParasite"/>
        </authorList>
    </citation>
    <scope>IDENTIFICATION</scope>
    <source>
        <strain evidence="2">KR3021</strain>
    </source>
</reference>
<protein>
    <submittedName>
        <fullName evidence="2">EGF-like domain-containing protein</fullName>
    </submittedName>
</protein>
<evidence type="ECO:0000313" key="2">
    <source>
        <dbReference type="WBParaSite" id="RSKR_0000305200.1"/>
    </source>
</evidence>
<evidence type="ECO:0000313" key="1">
    <source>
        <dbReference type="Proteomes" id="UP000095286"/>
    </source>
</evidence>
<sequence length="82" mass="9162">MLQNPISNILNTGVSSKVVYVGKACDSYPCWNNGICLPTDTINGYTCVCNEFYNGVHCENKVSATFLTKDHLHYNQNIFLVI</sequence>
<dbReference type="WBParaSite" id="RSKR_0000305200.1">
    <property type="protein sequence ID" value="RSKR_0000305200.1"/>
    <property type="gene ID" value="RSKR_0000305200"/>
</dbReference>
<accession>A0AC35TRD5</accession>
<organism evidence="1 2">
    <name type="scientific">Rhabditophanes sp. KR3021</name>
    <dbReference type="NCBI Taxonomy" id="114890"/>
    <lineage>
        <taxon>Eukaryota</taxon>
        <taxon>Metazoa</taxon>
        <taxon>Ecdysozoa</taxon>
        <taxon>Nematoda</taxon>
        <taxon>Chromadorea</taxon>
        <taxon>Rhabditida</taxon>
        <taxon>Tylenchina</taxon>
        <taxon>Panagrolaimomorpha</taxon>
        <taxon>Strongyloidoidea</taxon>
        <taxon>Alloionematidae</taxon>
        <taxon>Rhabditophanes</taxon>
    </lineage>
</organism>
<proteinExistence type="predicted"/>